<feature type="transmembrane region" description="Helical" evidence="10">
    <location>
        <begin position="624"/>
        <end position="643"/>
    </location>
</feature>
<comment type="similarity">
    <text evidence="10">Belongs to the ELO family.</text>
</comment>
<keyword evidence="2 10" id="KW-0444">Lipid biosynthesis</keyword>
<comment type="subcellular location">
    <subcellularLocation>
        <location evidence="1">Membrane</location>
        <topology evidence="1">Multi-pass membrane protein</topology>
    </subcellularLocation>
</comment>
<keyword evidence="13" id="KW-1185">Reference proteome</keyword>
<evidence type="ECO:0000313" key="12">
    <source>
        <dbReference type="EMBL" id="OAD53045.1"/>
    </source>
</evidence>
<keyword evidence="8 10" id="KW-0472">Membrane</keyword>
<keyword evidence="7 10" id="KW-0443">Lipid metabolism</keyword>
<keyword evidence="6 10" id="KW-1133">Transmembrane helix</keyword>
<evidence type="ECO:0000256" key="6">
    <source>
        <dbReference type="ARBA" id="ARBA00022989"/>
    </source>
</evidence>
<comment type="catalytic activity">
    <reaction evidence="10">
        <text>a very-long-chain acyl-CoA + malonyl-CoA + H(+) = a very-long-chain 3-oxoacyl-CoA + CO2 + CoA</text>
        <dbReference type="Rhea" id="RHEA:32727"/>
        <dbReference type="ChEBI" id="CHEBI:15378"/>
        <dbReference type="ChEBI" id="CHEBI:16526"/>
        <dbReference type="ChEBI" id="CHEBI:57287"/>
        <dbReference type="ChEBI" id="CHEBI:57384"/>
        <dbReference type="ChEBI" id="CHEBI:90725"/>
        <dbReference type="ChEBI" id="CHEBI:90736"/>
        <dbReference type="EC" id="2.3.1.199"/>
    </reaction>
</comment>
<evidence type="ECO:0000256" key="5">
    <source>
        <dbReference type="ARBA" id="ARBA00022832"/>
    </source>
</evidence>
<comment type="caution">
    <text evidence="10">Lacks conserved residue(s) required for the propagation of feature annotation.</text>
</comment>
<evidence type="ECO:0000256" key="9">
    <source>
        <dbReference type="ARBA" id="ARBA00023160"/>
    </source>
</evidence>
<evidence type="ECO:0000256" key="11">
    <source>
        <dbReference type="SAM" id="MobiDB-lite"/>
    </source>
</evidence>
<organism evidence="12 13">
    <name type="scientific">Eufriesea mexicana</name>
    <dbReference type="NCBI Taxonomy" id="516756"/>
    <lineage>
        <taxon>Eukaryota</taxon>
        <taxon>Metazoa</taxon>
        <taxon>Ecdysozoa</taxon>
        <taxon>Arthropoda</taxon>
        <taxon>Hexapoda</taxon>
        <taxon>Insecta</taxon>
        <taxon>Pterygota</taxon>
        <taxon>Neoptera</taxon>
        <taxon>Endopterygota</taxon>
        <taxon>Hymenoptera</taxon>
        <taxon>Apocrita</taxon>
        <taxon>Aculeata</taxon>
        <taxon>Apoidea</taxon>
        <taxon>Anthophila</taxon>
        <taxon>Apidae</taxon>
        <taxon>Eufriesea</taxon>
    </lineage>
</organism>
<dbReference type="GO" id="GO:0042761">
    <property type="term" value="P:very long-chain fatty acid biosynthetic process"/>
    <property type="evidence" value="ECO:0007669"/>
    <property type="project" value="TreeGrafter"/>
</dbReference>
<feature type="transmembrane region" description="Helical" evidence="10">
    <location>
        <begin position="655"/>
        <end position="675"/>
    </location>
</feature>
<dbReference type="OrthoDB" id="434092at2759"/>
<keyword evidence="4 10" id="KW-0812">Transmembrane</keyword>
<dbReference type="Proteomes" id="UP000250275">
    <property type="component" value="Unassembled WGS sequence"/>
</dbReference>
<feature type="compositionally biased region" description="Acidic residues" evidence="11">
    <location>
        <begin position="271"/>
        <end position="281"/>
    </location>
</feature>
<dbReference type="GO" id="GO:0019367">
    <property type="term" value="P:fatty acid elongation, saturated fatty acid"/>
    <property type="evidence" value="ECO:0007669"/>
    <property type="project" value="TreeGrafter"/>
</dbReference>
<keyword evidence="3 10" id="KW-0808">Transferase</keyword>
<dbReference type="GO" id="GO:0030148">
    <property type="term" value="P:sphingolipid biosynthetic process"/>
    <property type="evidence" value="ECO:0007669"/>
    <property type="project" value="TreeGrafter"/>
</dbReference>
<evidence type="ECO:0000256" key="10">
    <source>
        <dbReference type="RuleBase" id="RU361115"/>
    </source>
</evidence>
<sequence length="691" mass="79164">MDEKLKIAMPKPRFLCIWRIISNEKRHLRLNLKLEAERVDRGEEACEQRLQSTAASDRVSNSSFIFDPTDQQNRIGSQLIYNPFGRPNLTDTLDRSRSQQTIHPLTPGPIRSINVPVQIGASIQSFERFETGHWTSWKSVDIQVDTQRWSLLLVSADVVFVGEQVSRFPSCSDPRCLAKSERASQCQKEFASCNERVTRISDSTYIHSTLRRPSKKRPWSDTCIGDRFRSTIHSQSRRKQPDLEDGSRYTFQLALDVNWSAVDVDKNNGEERDDANDEEENGEKFEDMTTSLSRIRTAEMASAAAELVAEREPEPIMEMTDTNRTFVGAQGLVRMALDQYTEILTTISDPRVSDWPLMDSPIPTFLIVLLYLYGVTIFGPRVMVNRKPFKLRGALVAYNAFQVVFSLGMLYEHLMSGWLLDYSYKCQPVDYSHNPSALRMANLCWWYFISKFTEFADTIFFILRKKDSQVTFLHLYHHSLTPLETWICVKFIAGGHGTLGNLINNAVHVIMYLYYMVSAMGPEYQKYLWWKKHLTSVQLADLLWPDSADYVAVAQQFGIPICRIPACHHHHDTTAITIAVGRCTTTNLLHACKVSPISLAYLALSRKTIDFPNDHVNCSKDNSCLCPSFTFAVQFFLVFVHSTQALVFDCGYPKLVAALLLLHSTIFFILFSDFYRRAYNKGRTKKELKNE</sequence>
<dbReference type="GO" id="GO:0005789">
    <property type="term" value="C:endoplasmic reticulum membrane"/>
    <property type="evidence" value="ECO:0007669"/>
    <property type="project" value="TreeGrafter"/>
</dbReference>
<evidence type="ECO:0000256" key="7">
    <source>
        <dbReference type="ARBA" id="ARBA00023098"/>
    </source>
</evidence>
<name>A0A310SFL4_9HYME</name>
<evidence type="ECO:0000256" key="3">
    <source>
        <dbReference type="ARBA" id="ARBA00022679"/>
    </source>
</evidence>
<keyword evidence="5 10" id="KW-0276">Fatty acid metabolism</keyword>
<dbReference type="InterPro" id="IPR002076">
    <property type="entry name" value="ELO_fam"/>
</dbReference>
<evidence type="ECO:0000256" key="8">
    <source>
        <dbReference type="ARBA" id="ARBA00023136"/>
    </source>
</evidence>
<dbReference type="AlphaFoldDB" id="A0A310SFL4"/>
<accession>A0A310SFL4</accession>
<evidence type="ECO:0000256" key="4">
    <source>
        <dbReference type="ARBA" id="ARBA00022692"/>
    </source>
</evidence>
<dbReference type="EC" id="2.3.1.199" evidence="10"/>
<dbReference type="PANTHER" id="PTHR11157:SF22">
    <property type="entry name" value="ELONGATION OF VERY LONG CHAIN FATTY ACIDS PROTEIN"/>
    <property type="match status" value="1"/>
</dbReference>
<dbReference type="PANTHER" id="PTHR11157">
    <property type="entry name" value="FATTY ACID ACYL TRANSFERASE-RELATED"/>
    <property type="match status" value="1"/>
</dbReference>
<protein>
    <recommendedName>
        <fullName evidence="10">Elongation of very long chain fatty acids protein</fullName>
        <ecNumber evidence="10">2.3.1.199</ecNumber>
    </recommendedName>
    <alternativeName>
        <fullName evidence="10">Very-long-chain 3-oxoacyl-CoA synthase</fullName>
    </alternativeName>
</protein>
<gene>
    <name evidence="12" type="ORF">WN48_10847</name>
</gene>
<dbReference type="GO" id="GO:0034626">
    <property type="term" value="P:fatty acid elongation, polyunsaturated fatty acid"/>
    <property type="evidence" value="ECO:0007669"/>
    <property type="project" value="TreeGrafter"/>
</dbReference>
<keyword evidence="9 10" id="KW-0275">Fatty acid biosynthesis</keyword>
<dbReference type="Pfam" id="PF01151">
    <property type="entry name" value="ELO"/>
    <property type="match status" value="1"/>
</dbReference>
<dbReference type="EMBL" id="KQ768821">
    <property type="protein sequence ID" value="OAD53045.1"/>
    <property type="molecule type" value="Genomic_DNA"/>
</dbReference>
<evidence type="ECO:0000256" key="2">
    <source>
        <dbReference type="ARBA" id="ARBA00022516"/>
    </source>
</evidence>
<evidence type="ECO:0000313" key="13">
    <source>
        <dbReference type="Proteomes" id="UP000250275"/>
    </source>
</evidence>
<dbReference type="GO" id="GO:0034625">
    <property type="term" value="P:fatty acid elongation, monounsaturated fatty acid"/>
    <property type="evidence" value="ECO:0007669"/>
    <property type="project" value="TreeGrafter"/>
</dbReference>
<feature type="region of interest" description="Disordered" evidence="11">
    <location>
        <begin position="264"/>
        <end position="288"/>
    </location>
</feature>
<proteinExistence type="inferred from homology"/>
<evidence type="ECO:0000256" key="1">
    <source>
        <dbReference type="ARBA" id="ARBA00004141"/>
    </source>
</evidence>
<reference evidence="12 13" key="1">
    <citation type="submission" date="2015-07" db="EMBL/GenBank/DDBJ databases">
        <title>The genome of Eufriesea mexicana.</title>
        <authorList>
            <person name="Pan H."/>
            <person name="Kapheim K."/>
        </authorList>
    </citation>
    <scope>NUCLEOTIDE SEQUENCE [LARGE SCALE GENOMIC DNA]</scope>
    <source>
        <strain evidence="12">0111107269</strain>
        <tissue evidence="12">Whole body</tissue>
    </source>
</reference>
<feature type="transmembrane region" description="Helical" evidence="10">
    <location>
        <begin position="362"/>
        <end position="379"/>
    </location>
</feature>
<dbReference type="GO" id="GO:0009922">
    <property type="term" value="F:fatty acid elongase activity"/>
    <property type="evidence" value="ECO:0007669"/>
    <property type="project" value="UniProtKB-EC"/>
</dbReference>